<dbReference type="Gene3D" id="3.90.550.10">
    <property type="entry name" value="Spore Coat Polysaccharide Biosynthesis Protein SpsA, Chain A"/>
    <property type="match status" value="1"/>
</dbReference>
<evidence type="ECO:0000313" key="2">
    <source>
        <dbReference type="Proteomes" id="UP000461162"/>
    </source>
</evidence>
<evidence type="ECO:0000313" key="1">
    <source>
        <dbReference type="EMBL" id="MUM77018.1"/>
    </source>
</evidence>
<dbReference type="InterPro" id="IPR029044">
    <property type="entry name" value="Nucleotide-diphossugar_trans"/>
</dbReference>
<organism evidence="1 2">
    <name type="scientific">Pseudodesulfovibrio alkaliphilus</name>
    <dbReference type="NCBI Taxonomy" id="2661613"/>
    <lineage>
        <taxon>Bacteria</taxon>
        <taxon>Pseudomonadati</taxon>
        <taxon>Thermodesulfobacteriota</taxon>
        <taxon>Desulfovibrionia</taxon>
        <taxon>Desulfovibrionales</taxon>
        <taxon>Desulfovibrionaceae</taxon>
    </lineage>
</organism>
<dbReference type="EMBL" id="WODC01000002">
    <property type="protein sequence ID" value="MUM77018.1"/>
    <property type="molecule type" value="Genomic_DNA"/>
</dbReference>
<comment type="caution">
    <text evidence="1">The sequence shown here is derived from an EMBL/GenBank/DDBJ whole genome shotgun (WGS) entry which is preliminary data.</text>
</comment>
<dbReference type="InterPro" id="IPR050834">
    <property type="entry name" value="Glycosyltransf_2"/>
</dbReference>
<reference evidence="1 2" key="1">
    <citation type="submission" date="2019-11" db="EMBL/GenBank/DDBJ databases">
        <title>Pseudodesulfovibrio alkaliphilus, sp. nov., an alkaliphilic sulfate-reducing bacteria from mud volcano of Taman peninsula, Russia.</title>
        <authorList>
            <person name="Frolova A."/>
            <person name="Merkel A.Y."/>
            <person name="Slobodkin A.I."/>
        </authorList>
    </citation>
    <scope>NUCLEOTIDE SEQUENCE [LARGE SCALE GENOMIC DNA]</scope>
    <source>
        <strain evidence="1 2">F-1</strain>
    </source>
</reference>
<keyword evidence="2" id="KW-1185">Reference proteome</keyword>
<proteinExistence type="predicted"/>
<sequence>MGVRTHISIIVSDQEAHTSLPRMLQSVARQSTGLDAVEILVIGTGSHASDAPQAWAAIADTGAVRLVESLPDTPAGEALNRAVECSSGRLLLFMRPDYRMDAKFLTTALSVFSEFPKADVMYADYIRIARDKGQGMRSGLVQLPDFDDTLLQTTNFLGPAVMLRRRTWERIHGFRDNTTYRFWDLWVQAATAGCSFFHVNYPLASCEVSNIPFRERAEDGRRKAMLVINNQAYFHMHTLRWAIAYLRGDAWAQAFGFMTIPDSIEVTRMMHEHVMRSMGTDTLLRKAIRQFDRATRQA</sequence>
<dbReference type="Proteomes" id="UP000461162">
    <property type="component" value="Unassembled WGS sequence"/>
</dbReference>
<keyword evidence="1" id="KW-0808">Transferase</keyword>
<dbReference type="SUPFAM" id="SSF53448">
    <property type="entry name" value="Nucleotide-diphospho-sugar transferases"/>
    <property type="match status" value="1"/>
</dbReference>
<dbReference type="AlphaFoldDB" id="A0A7K1KLR2"/>
<dbReference type="GO" id="GO:0016740">
    <property type="term" value="F:transferase activity"/>
    <property type="evidence" value="ECO:0007669"/>
    <property type="project" value="UniProtKB-KW"/>
</dbReference>
<name>A0A7K1KLR2_9BACT</name>
<gene>
    <name evidence="1" type="ORF">GKC30_05170</name>
</gene>
<dbReference type="PANTHER" id="PTHR43685">
    <property type="entry name" value="GLYCOSYLTRANSFERASE"/>
    <property type="match status" value="1"/>
</dbReference>
<protein>
    <submittedName>
        <fullName evidence="1">Glycosyltransferase family 2 protein</fullName>
    </submittedName>
</protein>
<accession>A0A7K1KLR2</accession>
<dbReference type="PANTHER" id="PTHR43685:SF2">
    <property type="entry name" value="GLYCOSYLTRANSFERASE 2-LIKE DOMAIN-CONTAINING PROTEIN"/>
    <property type="match status" value="1"/>
</dbReference>